<evidence type="ECO:0000256" key="12">
    <source>
        <dbReference type="ARBA" id="ARBA00038388"/>
    </source>
</evidence>
<keyword evidence="3" id="KW-1003">Cell membrane</keyword>
<keyword evidence="2" id="KW-0813">Transport</keyword>
<dbReference type="InterPro" id="IPR027417">
    <property type="entry name" value="P-loop_NTPase"/>
</dbReference>
<dbReference type="Pfam" id="PF02687">
    <property type="entry name" value="FtsX"/>
    <property type="match status" value="1"/>
</dbReference>
<evidence type="ECO:0000256" key="6">
    <source>
        <dbReference type="ARBA" id="ARBA00022741"/>
    </source>
</evidence>
<dbReference type="Gene3D" id="3.40.50.300">
    <property type="entry name" value="P-loop containing nucleotide triphosphate hydrolases"/>
    <property type="match status" value="1"/>
</dbReference>
<gene>
    <name evidence="17" type="ORF">AT302_02580</name>
</gene>
<evidence type="ECO:0000259" key="16">
    <source>
        <dbReference type="PROSITE" id="PS50893"/>
    </source>
</evidence>
<keyword evidence="10 15" id="KW-0472">Membrane</keyword>
<comment type="subcellular location">
    <subcellularLocation>
        <location evidence="1">Cell inner membrane</location>
        <topology evidence="1">Multi-pass membrane protein</topology>
    </subcellularLocation>
</comment>
<feature type="region of interest" description="Disordered" evidence="14">
    <location>
        <begin position="246"/>
        <end position="274"/>
    </location>
</feature>
<keyword evidence="8" id="KW-1278">Translocase</keyword>
<organism evidence="17 18">
    <name type="scientific">Pandoraea norimbergensis</name>
    <dbReference type="NCBI Taxonomy" id="93219"/>
    <lineage>
        <taxon>Bacteria</taxon>
        <taxon>Pseudomonadati</taxon>
        <taxon>Pseudomonadota</taxon>
        <taxon>Betaproteobacteria</taxon>
        <taxon>Burkholderiales</taxon>
        <taxon>Burkholderiaceae</taxon>
        <taxon>Pandoraea</taxon>
    </lineage>
</organism>
<evidence type="ECO:0000256" key="2">
    <source>
        <dbReference type="ARBA" id="ARBA00022448"/>
    </source>
</evidence>
<keyword evidence="5 15" id="KW-0812">Transmembrane</keyword>
<keyword evidence="7" id="KW-0067">ATP-binding</keyword>
<keyword evidence="4" id="KW-0997">Cell inner membrane</keyword>
<feature type="compositionally biased region" description="Low complexity" evidence="14">
    <location>
        <begin position="255"/>
        <end position="265"/>
    </location>
</feature>
<feature type="domain" description="ABC transporter" evidence="16">
    <location>
        <begin position="16"/>
        <end position="254"/>
    </location>
</feature>
<dbReference type="CDD" id="cd03255">
    <property type="entry name" value="ABC_MJ0796_LolCDE_FtsE"/>
    <property type="match status" value="1"/>
</dbReference>
<dbReference type="Proteomes" id="UP000060277">
    <property type="component" value="Chromosome"/>
</dbReference>
<evidence type="ECO:0000256" key="13">
    <source>
        <dbReference type="ARBA" id="ARBA00041199"/>
    </source>
</evidence>
<comment type="similarity">
    <text evidence="12">Belongs to the ABC transporter superfamily. Macrolide exporter (TC 3.A.1.122) family.</text>
</comment>
<dbReference type="InterPro" id="IPR017911">
    <property type="entry name" value="MacB-like_ATP-bd"/>
</dbReference>
<proteinExistence type="inferred from homology"/>
<evidence type="ECO:0000256" key="3">
    <source>
        <dbReference type="ARBA" id="ARBA00022475"/>
    </source>
</evidence>
<evidence type="ECO:0000256" key="5">
    <source>
        <dbReference type="ARBA" id="ARBA00022692"/>
    </source>
</evidence>
<evidence type="ECO:0000256" key="9">
    <source>
        <dbReference type="ARBA" id="ARBA00022989"/>
    </source>
</evidence>
<evidence type="ECO:0000313" key="17">
    <source>
        <dbReference type="EMBL" id="ALS62984.1"/>
    </source>
</evidence>
<feature type="transmembrane region" description="Helical" evidence="15">
    <location>
        <begin position="579"/>
        <end position="604"/>
    </location>
</feature>
<evidence type="ECO:0000256" key="8">
    <source>
        <dbReference type="ARBA" id="ARBA00022967"/>
    </source>
</evidence>
<dbReference type="Pfam" id="PF12704">
    <property type="entry name" value="MacB_PCD"/>
    <property type="match status" value="1"/>
</dbReference>
<dbReference type="PANTHER" id="PTHR30572:SF14">
    <property type="entry name" value="MACROLIDE EXPORT ATP-BINDING_PERMEASE PROTEIN MACB"/>
    <property type="match status" value="1"/>
</dbReference>
<feature type="transmembrane region" description="Helical" evidence="15">
    <location>
        <begin position="662"/>
        <end position="687"/>
    </location>
</feature>
<evidence type="ECO:0000256" key="1">
    <source>
        <dbReference type="ARBA" id="ARBA00004429"/>
    </source>
</evidence>
<dbReference type="InterPro" id="IPR003439">
    <property type="entry name" value="ABC_transporter-like_ATP-bd"/>
</dbReference>
<dbReference type="InterPro" id="IPR003838">
    <property type="entry name" value="ABC3_permease_C"/>
</dbReference>
<dbReference type="EMBL" id="CP013480">
    <property type="protein sequence ID" value="ALS62984.1"/>
    <property type="molecule type" value="Genomic_DNA"/>
</dbReference>
<protein>
    <recommendedName>
        <fullName evidence="13">Pyoverdine export ATP-binding/permease protein PvdT</fullName>
    </recommendedName>
</protein>
<keyword evidence="18" id="KW-1185">Reference proteome</keyword>
<dbReference type="Pfam" id="PF00005">
    <property type="entry name" value="ABC_tran"/>
    <property type="match status" value="1"/>
</dbReference>
<keyword evidence="11" id="KW-0046">Antibiotic resistance</keyword>
<sequence>MPDDVRDGTPARAPLLRLSGVARSFGEGVGTVTVLRDVELVIQRGEMVAIMGPSGSGKSTLMNVLGCLDRASSGCYEIDGRNVASLSDDDLAALRREHFGFIFQRYHLMGHLTAQGNVEVPAVYAGTTKTARAQRSAALLGRLGLGGHLSHRPSQMSGGQQQRVSIARALMNGGDIILADEPTGALDSRSGLEVMQILCELHARGHTIILVTHDPGVAAWAQRVIEIADGRIVRDRVNDTPRTAELAALTRERTQTQTQTQTPTETQEDTRAGQIDHISAAEAPTTDDIAMQKPRAVEVRRRWLAGWPKFSESLSMAWHALASHRLRTGLTMLGIVIGITSVVSLSAIGEGTKRRVLNDIGSIAPNTITVLRGRDFNDDKAAEIRTLLPRDAELLAAQPYTDSVSPQVNARTVRVRFGRIDTDAQVHGEGANFLRANGLKLARGRGFDTSEVERQAQVTVIGENALRKLMPNGGDPIGQIVLAGSLPLRVIGVVRDRSSMFVSRSLNLYVPWSTAASRLAGQQHLEAITVRILDGHPPSAAEAGIVRVLTRAHGNKDFFTFNMDTVVKSISRTSQMLTLLLSFVALISLVVGGIGVANIMLVSVTERTREIGIRRAIGARRQDILRQFLIEAVLVCLMGGAVGVVLSYAIGQLVAFAVPQVAVVFSVNTFAAAVLCASVIGVASGWWPSRSAARLDPVDALARE</sequence>
<evidence type="ECO:0000256" key="10">
    <source>
        <dbReference type="ARBA" id="ARBA00023136"/>
    </source>
</evidence>
<dbReference type="InterPro" id="IPR017871">
    <property type="entry name" value="ABC_transporter-like_CS"/>
</dbReference>
<dbReference type="InterPro" id="IPR050250">
    <property type="entry name" value="Macrolide_Exporter_MacB"/>
</dbReference>
<accession>A0ABM5WQV1</accession>
<keyword evidence="6" id="KW-0547">Nucleotide-binding</keyword>
<dbReference type="PROSITE" id="PS00211">
    <property type="entry name" value="ABC_TRANSPORTER_1"/>
    <property type="match status" value="1"/>
</dbReference>
<dbReference type="SUPFAM" id="SSF52540">
    <property type="entry name" value="P-loop containing nucleoside triphosphate hydrolases"/>
    <property type="match status" value="1"/>
</dbReference>
<evidence type="ECO:0000256" key="7">
    <source>
        <dbReference type="ARBA" id="ARBA00022840"/>
    </source>
</evidence>
<evidence type="ECO:0000256" key="15">
    <source>
        <dbReference type="SAM" id="Phobius"/>
    </source>
</evidence>
<evidence type="ECO:0000256" key="4">
    <source>
        <dbReference type="ARBA" id="ARBA00022519"/>
    </source>
</evidence>
<reference evidence="18" key="1">
    <citation type="submission" date="2015-12" db="EMBL/GenBank/DDBJ databases">
        <title>Complete genome sequence of Pandoraea norimbergensis DSM 11628.</title>
        <authorList>
            <person name="Ee R."/>
            <person name="Lim Y.-L."/>
            <person name="Yong D."/>
            <person name="Yin W.-F."/>
            <person name="Chan K.-G."/>
        </authorList>
    </citation>
    <scope>NUCLEOTIDE SEQUENCE [LARGE SCALE GENOMIC DNA]</scope>
    <source>
        <strain evidence="18">DSM 11628</strain>
    </source>
</reference>
<evidence type="ECO:0000256" key="14">
    <source>
        <dbReference type="SAM" id="MobiDB-lite"/>
    </source>
</evidence>
<evidence type="ECO:0000256" key="11">
    <source>
        <dbReference type="ARBA" id="ARBA00023251"/>
    </source>
</evidence>
<dbReference type="PANTHER" id="PTHR30572">
    <property type="entry name" value="MEMBRANE COMPONENT OF TRANSPORTER-RELATED"/>
    <property type="match status" value="1"/>
</dbReference>
<keyword evidence="9 15" id="KW-1133">Transmembrane helix</keyword>
<dbReference type="InterPro" id="IPR003593">
    <property type="entry name" value="AAA+_ATPase"/>
</dbReference>
<dbReference type="RefSeq" id="WP_058379839.1">
    <property type="nucleotide sequence ID" value="NZ_CP013480.3"/>
</dbReference>
<feature type="transmembrane region" description="Helical" evidence="15">
    <location>
        <begin position="624"/>
        <end position="650"/>
    </location>
</feature>
<evidence type="ECO:0000313" key="18">
    <source>
        <dbReference type="Proteomes" id="UP000060277"/>
    </source>
</evidence>
<dbReference type="InterPro" id="IPR025857">
    <property type="entry name" value="MacB_PCD"/>
</dbReference>
<dbReference type="SMART" id="SM00382">
    <property type="entry name" value="AAA"/>
    <property type="match status" value="1"/>
</dbReference>
<dbReference type="PROSITE" id="PS50893">
    <property type="entry name" value="ABC_TRANSPORTER_2"/>
    <property type="match status" value="1"/>
</dbReference>
<name>A0ABM5WQV1_9BURK</name>